<name>A0A6L8RLF6_9ACTN</name>
<dbReference type="AlphaFoldDB" id="A0A6L8RLF6"/>
<dbReference type="EMBL" id="WWTB01000008">
    <property type="protein sequence ID" value="MZJ85755.1"/>
    <property type="molecule type" value="Genomic_DNA"/>
</dbReference>
<protein>
    <submittedName>
        <fullName evidence="2">DUF4179 domain-containing protein</fullName>
    </submittedName>
</protein>
<evidence type="ECO:0000313" key="2">
    <source>
        <dbReference type="EMBL" id="MZJ85755.1"/>
    </source>
</evidence>
<comment type="caution">
    <text evidence="2">The sequence shown here is derived from an EMBL/GenBank/DDBJ whole genome shotgun (WGS) entry which is preliminary data.</text>
</comment>
<proteinExistence type="predicted"/>
<keyword evidence="1" id="KW-0472">Membrane</keyword>
<feature type="transmembrane region" description="Helical" evidence="1">
    <location>
        <begin position="61"/>
        <end position="88"/>
    </location>
</feature>
<evidence type="ECO:0000256" key="1">
    <source>
        <dbReference type="SAM" id="Phobius"/>
    </source>
</evidence>
<dbReference type="Gene3D" id="2.60.40.1630">
    <property type="entry name" value="bacillus anthracis domain"/>
    <property type="match status" value="1"/>
</dbReference>
<organism evidence="2 3">
    <name type="scientific">Collinsella aerofaciens</name>
    <dbReference type="NCBI Taxonomy" id="74426"/>
    <lineage>
        <taxon>Bacteria</taxon>
        <taxon>Bacillati</taxon>
        <taxon>Actinomycetota</taxon>
        <taxon>Coriobacteriia</taxon>
        <taxon>Coriobacteriales</taxon>
        <taxon>Coriobacteriaceae</taxon>
        <taxon>Collinsella</taxon>
    </lineage>
</organism>
<sequence>MTTNSNDYRHALEHISFTDNAKQHMANSIAQSVASSDAATAQSNFNGTRRKPRIARHPVRTVARIAAVTAVLAIVIGGAGTAMATGVLPLPSDMLSDIFDGPASQTEIIDRIGRPVGASCSNNGVTVTADAIMGDKDMVTIAYTLTFDDPAALKKLSEPGENGTIAGSVDGNVYVDGEHGGQGQSWLIDKNPNDSSIQYFAQFSVESPGLMGRTVRTHINSLVVPRAGKELPEYKKILTGPWDLKFQLNYEDTSVTIPAPKSVNFNGTKATIQEATVSCVGVSVRYNIDRSIEHDNNSGKMSQNMEESMDAVGNIPLIVTFKDGHVEDATSHSGYFANKLDNGTTDVHKTWPFSQVCDTDKIASVQIGDTVIPMNS</sequence>
<keyword evidence="1" id="KW-0812">Transmembrane</keyword>
<gene>
    <name evidence="2" type="ORF">GT635_04700</name>
</gene>
<dbReference type="Proteomes" id="UP000481598">
    <property type="component" value="Unassembled WGS sequence"/>
</dbReference>
<evidence type="ECO:0000313" key="3">
    <source>
        <dbReference type="Proteomes" id="UP000481598"/>
    </source>
</evidence>
<reference evidence="2 3" key="1">
    <citation type="journal article" date="2019" name="Nat. Med.">
        <title>A library of human gut bacterial isolates paired with longitudinal multiomics data enables mechanistic microbiome research.</title>
        <authorList>
            <person name="Poyet M."/>
            <person name="Groussin M."/>
            <person name="Gibbons S.M."/>
            <person name="Avila-Pacheco J."/>
            <person name="Jiang X."/>
            <person name="Kearney S.M."/>
            <person name="Perrotta A.R."/>
            <person name="Berdy B."/>
            <person name="Zhao S."/>
            <person name="Lieberman T.D."/>
            <person name="Swanson P.K."/>
            <person name="Smith M."/>
            <person name="Roesemann S."/>
            <person name="Alexander J.E."/>
            <person name="Rich S.A."/>
            <person name="Livny J."/>
            <person name="Vlamakis H."/>
            <person name="Clish C."/>
            <person name="Bullock K."/>
            <person name="Deik A."/>
            <person name="Scott J."/>
            <person name="Pierce K.A."/>
            <person name="Xavier R.J."/>
            <person name="Alm E.J."/>
        </authorList>
    </citation>
    <scope>NUCLEOTIDE SEQUENCE [LARGE SCALE GENOMIC DNA]</scope>
    <source>
        <strain evidence="2 3">BIOML-A10</strain>
    </source>
</reference>
<accession>A0A6L8RLF6</accession>
<dbReference type="RefSeq" id="WP_117635373.1">
    <property type="nucleotide sequence ID" value="NZ_CABJFS010000001.1"/>
</dbReference>
<keyword evidence="1" id="KW-1133">Transmembrane helix</keyword>